<dbReference type="PANTHER" id="PTHR10204:SF34">
    <property type="entry name" value="NAD(P)H DEHYDROGENASE [QUINONE] 1 ISOFORM 1"/>
    <property type="match status" value="1"/>
</dbReference>
<evidence type="ECO:0000313" key="5">
    <source>
        <dbReference type="Proteomes" id="UP000216013"/>
    </source>
</evidence>
<proteinExistence type="inferred from homology"/>
<organism evidence="4 5">
    <name type="scientific">Terribacillus saccharophilus</name>
    <dbReference type="NCBI Taxonomy" id="361277"/>
    <lineage>
        <taxon>Bacteria</taxon>
        <taxon>Bacillati</taxon>
        <taxon>Bacillota</taxon>
        <taxon>Bacilli</taxon>
        <taxon>Bacillales</taxon>
        <taxon>Bacillaceae</taxon>
        <taxon>Terribacillus</taxon>
    </lineage>
</organism>
<evidence type="ECO:0000259" key="3">
    <source>
        <dbReference type="Pfam" id="PF02525"/>
    </source>
</evidence>
<dbReference type="InterPro" id="IPR029039">
    <property type="entry name" value="Flavoprotein-like_sf"/>
</dbReference>
<dbReference type="RefSeq" id="WP_095261197.1">
    <property type="nucleotide sequence ID" value="NZ_NPBV01000020.1"/>
</dbReference>
<evidence type="ECO:0000313" key="4">
    <source>
        <dbReference type="EMBL" id="PAD20904.1"/>
    </source>
</evidence>
<sequence>MKTIVYAHPWEGSFNHAILTSITNDLEAKREIFQVIDLYRDEFNPAYTAEELKLFNKGETPYELVKEYQRKLKQATELIFIFPVWWWDLPAILKGFIDKVMLSGFAFLEDKKTGELKGLLTNIRKTTVISTSTTDKEYIEYEGGNAIQGVFINRTLADLGLKNEYTNWIHFSGVNLTTDEKRRQFLEEIPQKLKVE</sequence>
<keyword evidence="2" id="KW-0560">Oxidoreductase</keyword>
<dbReference type="PANTHER" id="PTHR10204">
    <property type="entry name" value="NAD P H OXIDOREDUCTASE-RELATED"/>
    <property type="match status" value="1"/>
</dbReference>
<dbReference type="InterPro" id="IPR051545">
    <property type="entry name" value="NAD(P)H_dehydrogenase_qn"/>
</dbReference>
<dbReference type="Pfam" id="PF02525">
    <property type="entry name" value="Flavodoxin_2"/>
    <property type="match status" value="1"/>
</dbReference>
<comment type="similarity">
    <text evidence="1">Belongs to the NAD(P)H dehydrogenase (quinone) family.</text>
</comment>
<evidence type="ECO:0000256" key="1">
    <source>
        <dbReference type="ARBA" id="ARBA00006252"/>
    </source>
</evidence>
<evidence type="ECO:0000256" key="2">
    <source>
        <dbReference type="ARBA" id="ARBA00023002"/>
    </source>
</evidence>
<protein>
    <submittedName>
        <fullName evidence="4">Flavodoxin</fullName>
    </submittedName>
</protein>
<name>A0A268A9W4_9BACI</name>
<dbReference type="EMBL" id="NPBV01000020">
    <property type="protein sequence ID" value="PAD20904.1"/>
    <property type="molecule type" value="Genomic_DNA"/>
</dbReference>
<dbReference type="InterPro" id="IPR003680">
    <property type="entry name" value="Flavodoxin_fold"/>
</dbReference>
<dbReference type="GO" id="GO:0005829">
    <property type="term" value="C:cytosol"/>
    <property type="evidence" value="ECO:0007669"/>
    <property type="project" value="TreeGrafter"/>
</dbReference>
<reference evidence="4 5" key="1">
    <citation type="submission" date="2017-07" db="EMBL/GenBank/DDBJ databases">
        <title>Isolation and whole genome analysis of endospore-forming bacteria from heroin.</title>
        <authorList>
            <person name="Kalinowski J."/>
            <person name="Ahrens B."/>
            <person name="Al-Dilaimi A."/>
            <person name="Winkler A."/>
            <person name="Wibberg D."/>
            <person name="Schleenbecker U."/>
            <person name="Ruckert C."/>
            <person name="Wolfel R."/>
            <person name="Grass G."/>
        </authorList>
    </citation>
    <scope>NUCLEOTIDE SEQUENCE [LARGE SCALE GENOMIC DNA]</scope>
    <source>
        <strain evidence="4 5">7528</strain>
    </source>
</reference>
<dbReference type="Gene3D" id="3.40.50.360">
    <property type="match status" value="1"/>
</dbReference>
<dbReference type="SUPFAM" id="SSF52218">
    <property type="entry name" value="Flavoproteins"/>
    <property type="match status" value="1"/>
</dbReference>
<accession>A0A268A9W4</accession>
<feature type="domain" description="Flavodoxin-like fold" evidence="3">
    <location>
        <begin position="4"/>
        <end position="187"/>
    </location>
</feature>
<gene>
    <name evidence="4" type="ORF">CHH64_12050</name>
</gene>
<comment type="caution">
    <text evidence="4">The sequence shown here is derived from an EMBL/GenBank/DDBJ whole genome shotgun (WGS) entry which is preliminary data.</text>
</comment>
<dbReference type="Proteomes" id="UP000216013">
    <property type="component" value="Unassembled WGS sequence"/>
</dbReference>
<dbReference type="AlphaFoldDB" id="A0A268A9W4"/>
<dbReference type="GO" id="GO:0003955">
    <property type="term" value="F:NAD(P)H dehydrogenase (quinone) activity"/>
    <property type="evidence" value="ECO:0007669"/>
    <property type="project" value="TreeGrafter"/>
</dbReference>